<keyword evidence="2" id="KW-1185">Reference proteome</keyword>
<evidence type="ECO:0000313" key="1">
    <source>
        <dbReference type="EMBL" id="REH36204.1"/>
    </source>
</evidence>
<dbReference type="GO" id="GO:0008800">
    <property type="term" value="F:beta-lactamase activity"/>
    <property type="evidence" value="ECO:0007669"/>
    <property type="project" value="InterPro"/>
</dbReference>
<dbReference type="AlphaFoldDB" id="A0A3E0H1R1"/>
<dbReference type="GO" id="GO:0046677">
    <property type="term" value="P:response to antibiotic"/>
    <property type="evidence" value="ECO:0007669"/>
    <property type="project" value="InterPro"/>
</dbReference>
<evidence type="ECO:0000313" key="2">
    <source>
        <dbReference type="Proteomes" id="UP000256269"/>
    </source>
</evidence>
<dbReference type="RefSeq" id="WP_116179510.1">
    <property type="nucleotide sequence ID" value="NZ_CP144375.1"/>
</dbReference>
<dbReference type="InterPro" id="IPR012338">
    <property type="entry name" value="Beta-lactam/transpept-like"/>
</dbReference>
<evidence type="ECO:0008006" key="3">
    <source>
        <dbReference type="Google" id="ProtNLM"/>
    </source>
</evidence>
<dbReference type="SUPFAM" id="SSF56601">
    <property type="entry name" value="beta-lactamase/transpeptidase-like"/>
    <property type="match status" value="1"/>
</dbReference>
<dbReference type="EMBL" id="QUNO01000016">
    <property type="protein sequence ID" value="REH36204.1"/>
    <property type="molecule type" value="Genomic_DNA"/>
</dbReference>
<dbReference type="Proteomes" id="UP000256269">
    <property type="component" value="Unassembled WGS sequence"/>
</dbReference>
<dbReference type="OrthoDB" id="4981298at2"/>
<gene>
    <name evidence="1" type="ORF">BCF44_11673</name>
</gene>
<name>A0A3E0H1R1_9PSEU</name>
<dbReference type="Gene3D" id="3.40.710.10">
    <property type="entry name" value="DD-peptidase/beta-lactamase superfamily"/>
    <property type="match status" value="1"/>
</dbReference>
<sequence>MGVASLALVGCGHVRATGGTPTAVSPVAAATSSADATTSSNPPDPGVAAAAAEADGQFSLLVFDRVAGQVVASHEPTIHYPAESVVKLFIAITALEAGGDEESVVDMLAHSDDEIANKLWTTYGETAIVTGIAAKAGMVNTTPPNDPGRWGDTQTTAEDLVALYRYILDTVPEHVRSVILRALSGASQTAADGLDQYFGIPDAATGWPWAVKQGWACCKPNRVLHTTGLLGKNYRYIVVALSSHDDSTTWEQVIGELTEAVRSVVSTLRQ</sequence>
<dbReference type="GO" id="GO:0030655">
    <property type="term" value="P:beta-lactam antibiotic catabolic process"/>
    <property type="evidence" value="ECO:0007669"/>
    <property type="project" value="InterPro"/>
</dbReference>
<dbReference type="InterPro" id="IPR000871">
    <property type="entry name" value="Beta-lactam_class-A"/>
</dbReference>
<protein>
    <recommendedName>
        <fullName evidence="3">Beta-lactamase class A</fullName>
    </recommendedName>
</protein>
<proteinExistence type="predicted"/>
<accession>A0A3E0H1R1</accession>
<reference evidence="1 2" key="1">
    <citation type="submission" date="2018-08" db="EMBL/GenBank/DDBJ databases">
        <title>Genomic Encyclopedia of Archaeal and Bacterial Type Strains, Phase II (KMG-II): from individual species to whole genera.</title>
        <authorList>
            <person name="Goeker M."/>
        </authorList>
    </citation>
    <scope>NUCLEOTIDE SEQUENCE [LARGE SCALE GENOMIC DNA]</scope>
    <source>
        <strain evidence="1 2">DSM 45791</strain>
    </source>
</reference>
<dbReference type="PANTHER" id="PTHR35333:SF3">
    <property type="entry name" value="BETA-LACTAMASE-TYPE TRANSPEPTIDASE FOLD CONTAINING PROTEIN"/>
    <property type="match status" value="1"/>
</dbReference>
<dbReference type="PANTHER" id="PTHR35333">
    <property type="entry name" value="BETA-LACTAMASE"/>
    <property type="match status" value="1"/>
</dbReference>
<comment type="caution">
    <text evidence="1">The sequence shown here is derived from an EMBL/GenBank/DDBJ whole genome shotgun (WGS) entry which is preliminary data.</text>
</comment>
<organism evidence="1 2">
    <name type="scientific">Kutzneria buriramensis</name>
    <dbReference type="NCBI Taxonomy" id="1045776"/>
    <lineage>
        <taxon>Bacteria</taxon>
        <taxon>Bacillati</taxon>
        <taxon>Actinomycetota</taxon>
        <taxon>Actinomycetes</taxon>
        <taxon>Pseudonocardiales</taxon>
        <taxon>Pseudonocardiaceae</taxon>
        <taxon>Kutzneria</taxon>
    </lineage>
</organism>